<feature type="transmembrane region" description="Helical" evidence="2">
    <location>
        <begin position="436"/>
        <end position="464"/>
    </location>
</feature>
<reference evidence="4" key="1">
    <citation type="submission" date="2022-11" db="EMBL/GenBank/DDBJ databases">
        <title>Hoeflea poritis sp. nov., isolated from scleractinian coral Porites lutea.</title>
        <authorList>
            <person name="Zhang G."/>
            <person name="Wei Q."/>
            <person name="Cai L."/>
        </authorList>
    </citation>
    <scope>NUCLEOTIDE SEQUENCE</scope>
    <source>
        <strain evidence="4">E7-10</strain>
    </source>
</reference>
<dbReference type="InterPro" id="IPR010656">
    <property type="entry name" value="DctM"/>
</dbReference>
<keyword evidence="1" id="KW-0813">Transport</keyword>
<keyword evidence="2" id="KW-0472">Membrane</keyword>
<dbReference type="Proteomes" id="UP001148313">
    <property type="component" value="Unassembled WGS sequence"/>
</dbReference>
<name>A0ABT4VT17_9HYPH</name>
<feature type="transmembrane region" description="Helical" evidence="2">
    <location>
        <begin position="548"/>
        <end position="570"/>
    </location>
</feature>
<dbReference type="PANTHER" id="PTHR43849:SF2">
    <property type="entry name" value="BLL3936 PROTEIN"/>
    <property type="match status" value="1"/>
</dbReference>
<feature type="transmembrane region" description="Helical" evidence="2">
    <location>
        <begin position="396"/>
        <end position="416"/>
    </location>
</feature>
<feature type="transmembrane region" description="Helical" evidence="2">
    <location>
        <begin position="263"/>
        <end position="285"/>
    </location>
</feature>
<feature type="transmembrane region" description="Helical" evidence="2">
    <location>
        <begin position="292"/>
        <end position="311"/>
    </location>
</feature>
<feature type="transmembrane region" description="Helical" evidence="2">
    <location>
        <begin position="519"/>
        <end position="542"/>
    </location>
</feature>
<comment type="caution">
    <text evidence="4">The sequence shown here is derived from an EMBL/GenBank/DDBJ whole genome shotgun (WGS) entry which is preliminary data.</text>
</comment>
<feature type="transmembrane region" description="Helical" evidence="2">
    <location>
        <begin position="37"/>
        <end position="55"/>
    </location>
</feature>
<evidence type="ECO:0000259" key="3">
    <source>
        <dbReference type="Pfam" id="PF06808"/>
    </source>
</evidence>
<keyword evidence="2" id="KW-0812">Transmembrane</keyword>
<feature type="transmembrane region" description="Helical" evidence="2">
    <location>
        <begin position="218"/>
        <end position="243"/>
    </location>
</feature>
<keyword evidence="2" id="KW-1133">Transmembrane helix</keyword>
<evidence type="ECO:0000256" key="1">
    <source>
        <dbReference type="RuleBase" id="RU369079"/>
    </source>
</evidence>
<feature type="transmembrane region" description="Helical" evidence="2">
    <location>
        <begin position="611"/>
        <end position="629"/>
    </location>
</feature>
<feature type="transmembrane region" description="Helical" evidence="2">
    <location>
        <begin position="7"/>
        <end position="31"/>
    </location>
</feature>
<feature type="transmembrane region" description="Helical" evidence="2">
    <location>
        <begin position="121"/>
        <end position="138"/>
    </location>
</feature>
<feature type="transmembrane region" description="Helical" evidence="2">
    <location>
        <begin position="174"/>
        <end position="206"/>
    </location>
</feature>
<organism evidence="4 5">
    <name type="scientific">Hoeflea poritis</name>
    <dbReference type="NCBI Taxonomy" id="2993659"/>
    <lineage>
        <taxon>Bacteria</taxon>
        <taxon>Pseudomonadati</taxon>
        <taxon>Pseudomonadota</taxon>
        <taxon>Alphaproteobacteria</taxon>
        <taxon>Hyphomicrobiales</taxon>
        <taxon>Rhizobiaceae</taxon>
        <taxon>Hoeflea</taxon>
    </lineage>
</organism>
<comment type="function">
    <text evidence="1">Part of the tripartite ATP-independent periplasmic (TRAP) transport system.</text>
</comment>
<keyword evidence="1" id="KW-0997">Cell inner membrane</keyword>
<dbReference type="EMBL" id="JAPJZH010000016">
    <property type="protein sequence ID" value="MDA4847851.1"/>
    <property type="molecule type" value="Genomic_DNA"/>
</dbReference>
<dbReference type="NCBIfam" id="TIGR02123">
    <property type="entry name" value="TRAP_fused"/>
    <property type="match status" value="1"/>
</dbReference>
<gene>
    <name evidence="4" type="ORF">OOZ53_21005</name>
</gene>
<comment type="subcellular location">
    <subcellularLocation>
        <location evidence="1">Cell inner membrane</location>
        <topology evidence="1">Multi-pass membrane protein</topology>
    </subcellularLocation>
</comment>
<dbReference type="Pfam" id="PF06808">
    <property type="entry name" value="DctM"/>
    <property type="match status" value="1"/>
</dbReference>
<keyword evidence="1" id="KW-1003">Cell membrane</keyword>
<protein>
    <submittedName>
        <fullName evidence="4">TRAP transporter fused permease subunit</fullName>
    </submittedName>
</protein>
<feature type="transmembrane region" description="Helical" evidence="2">
    <location>
        <begin position="582"/>
        <end position="599"/>
    </location>
</feature>
<dbReference type="PANTHER" id="PTHR43849">
    <property type="entry name" value="BLL3936 PROTEIN"/>
    <property type="match status" value="1"/>
</dbReference>
<feature type="transmembrane region" description="Helical" evidence="2">
    <location>
        <begin position="484"/>
        <end position="507"/>
    </location>
</feature>
<sequence>MTVIISGAAVLSCFAAAWIMFGLGHVTGLFVPLETQYLYVLIALLLPVVFLCHSASGNARVNGVPSYDWLLALVAFAIPFSFALSADTMLVEGWEYAAPDYARWMSYVFWALILEALRRSAGFAIFAICLIFSFYPVYSEALPGILRAQSTDLATTAGFHIFGSESILGVPMSAFATLVIGFLIFGVALQYTGGGAFFLNLAFALLGTKRGGPAKVAIFSSGLMGSMSGSVITNVLTTGVMSIPAMKRVGFSGRYAGGVEACASTGGVLMPPVMGATAFIMATFIEVPYSEIVIAAAIPSILYYAALFLQIDAYAARNGIQGLPRGELPKVRDVIRDGWYFIFVLTLLVFMLLYLQREAQAPFYATALLIGINQISKQHRWNAQKLLEFVMAVGKMLADLAALLAGVGLIIGALTLSGKVGSIAYELVKLAGDNVFVLLLMGALTSFVLGMGMTVTAAYLFLAVTLAPALTSSGLDKVAVHLFMLYWGMVSFITPPVSLGAFAAASIAKSNPMKTGLEAMRLGSIIYFLPFFFVLNPALIARGSWGEVALVTATAFGGIVAIAGGLQGYLPGYGRVTNHPMVSIVIRCALLIGGVALALPGGELTGLSHSTLLLGGVASIVAALGLNSMQLRSSLAAKRDGV</sequence>
<feature type="transmembrane region" description="Helical" evidence="2">
    <location>
        <begin position="338"/>
        <end position="354"/>
    </location>
</feature>
<dbReference type="InterPro" id="IPR011853">
    <property type="entry name" value="TRAP_DctM-Dct_fused"/>
</dbReference>
<proteinExistence type="predicted"/>
<evidence type="ECO:0000313" key="4">
    <source>
        <dbReference type="EMBL" id="MDA4847851.1"/>
    </source>
</evidence>
<keyword evidence="5" id="KW-1185">Reference proteome</keyword>
<evidence type="ECO:0000313" key="5">
    <source>
        <dbReference type="Proteomes" id="UP001148313"/>
    </source>
</evidence>
<feature type="transmembrane region" description="Helical" evidence="2">
    <location>
        <begin position="67"/>
        <end position="84"/>
    </location>
</feature>
<accession>A0ABT4VT17</accession>
<evidence type="ECO:0000256" key="2">
    <source>
        <dbReference type="SAM" id="Phobius"/>
    </source>
</evidence>
<feature type="domain" description="TRAP C4-dicarboxylate transport system permease DctM subunit" evidence="3">
    <location>
        <begin position="109"/>
        <end position="541"/>
    </location>
</feature>